<reference evidence="1 2" key="1">
    <citation type="submission" date="2019-08" db="EMBL/GenBank/DDBJ databases">
        <title>The genome of the soybean aphid Biotype 1, its phylome, world population structure and adaptation to the North American continent.</title>
        <authorList>
            <person name="Giordano R."/>
            <person name="Donthu R.K."/>
            <person name="Hernandez A.G."/>
            <person name="Wright C.L."/>
            <person name="Zimin A.V."/>
        </authorList>
    </citation>
    <scope>NUCLEOTIDE SEQUENCE [LARGE SCALE GENOMIC DNA]</scope>
    <source>
        <tissue evidence="1">Whole aphids</tissue>
    </source>
</reference>
<keyword evidence="2" id="KW-1185">Reference proteome</keyword>
<dbReference type="Gene3D" id="3.40.395.10">
    <property type="entry name" value="Adenoviral Proteinase, Chain A"/>
    <property type="match status" value="1"/>
</dbReference>
<organism evidence="1 2">
    <name type="scientific">Aphis glycines</name>
    <name type="common">Soybean aphid</name>
    <dbReference type="NCBI Taxonomy" id="307491"/>
    <lineage>
        <taxon>Eukaryota</taxon>
        <taxon>Metazoa</taxon>
        <taxon>Ecdysozoa</taxon>
        <taxon>Arthropoda</taxon>
        <taxon>Hexapoda</taxon>
        <taxon>Insecta</taxon>
        <taxon>Pterygota</taxon>
        <taxon>Neoptera</taxon>
        <taxon>Paraneoptera</taxon>
        <taxon>Hemiptera</taxon>
        <taxon>Sternorrhyncha</taxon>
        <taxon>Aphidomorpha</taxon>
        <taxon>Aphidoidea</taxon>
        <taxon>Aphididae</taxon>
        <taxon>Aphidini</taxon>
        <taxon>Aphis</taxon>
        <taxon>Aphis</taxon>
    </lineage>
</organism>
<gene>
    <name evidence="1" type="ORF">AGLY_001603</name>
</gene>
<protein>
    <submittedName>
        <fullName evidence="1">Uncharacterized protein</fullName>
    </submittedName>
</protein>
<sequence>MSNNNITGSHYRHLVGLRKRLFCTSVVCVSPRCREQLLLLKTSTSCVSLTPLVVELLRGGRQYVWFSGAAVVGLAVWRLLTFESFRPVRPDCAQTCLLFQQFTIFQKGENLRKQEIMDSSSNSNQNKQFYLSDAVINDYMKLIITYYESDVYVLVKRRARKVDIFLKKKLIFPINLKAISHWAWSILHRPLELKQSNNSLILRLGNDYDFIFA</sequence>
<name>A0A6G0U5S4_APHGL</name>
<accession>A0A6G0U5S4</accession>
<dbReference type="SUPFAM" id="SSF54001">
    <property type="entry name" value="Cysteine proteinases"/>
    <property type="match status" value="1"/>
</dbReference>
<dbReference type="InterPro" id="IPR038765">
    <property type="entry name" value="Papain-like_cys_pep_sf"/>
</dbReference>
<evidence type="ECO:0000313" key="1">
    <source>
        <dbReference type="EMBL" id="KAE9544424.1"/>
    </source>
</evidence>
<dbReference type="AlphaFoldDB" id="A0A6G0U5S4"/>
<dbReference type="EMBL" id="VYZN01000002">
    <property type="protein sequence ID" value="KAE9544424.1"/>
    <property type="molecule type" value="Genomic_DNA"/>
</dbReference>
<proteinExistence type="predicted"/>
<evidence type="ECO:0000313" key="2">
    <source>
        <dbReference type="Proteomes" id="UP000475862"/>
    </source>
</evidence>
<dbReference type="OrthoDB" id="8188607at2759"/>
<comment type="caution">
    <text evidence="1">The sequence shown here is derived from an EMBL/GenBank/DDBJ whole genome shotgun (WGS) entry which is preliminary data.</text>
</comment>
<dbReference type="Proteomes" id="UP000475862">
    <property type="component" value="Unassembled WGS sequence"/>
</dbReference>